<keyword evidence="10" id="KW-1185">Reference proteome</keyword>
<dbReference type="SUPFAM" id="SSF47781">
    <property type="entry name" value="RuvA domain 2-like"/>
    <property type="match status" value="1"/>
</dbReference>
<keyword evidence="3" id="KW-0479">Metal-binding</keyword>
<dbReference type="PANTHER" id="PTHR30471:SF3">
    <property type="entry name" value="UPF0758 PROTEIN YEES-RELATED"/>
    <property type="match status" value="1"/>
</dbReference>
<feature type="domain" description="MPN" evidence="8">
    <location>
        <begin position="101"/>
        <end position="223"/>
    </location>
</feature>
<evidence type="ECO:0000256" key="7">
    <source>
        <dbReference type="RuleBase" id="RU003797"/>
    </source>
</evidence>
<dbReference type="PANTHER" id="PTHR30471">
    <property type="entry name" value="DNA REPAIR PROTEIN RADC"/>
    <property type="match status" value="1"/>
</dbReference>
<comment type="similarity">
    <text evidence="1 7">Belongs to the UPF0758 family.</text>
</comment>
<evidence type="ECO:0000259" key="8">
    <source>
        <dbReference type="PROSITE" id="PS50249"/>
    </source>
</evidence>
<dbReference type="AlphaFoldDB" id="A0A923L0A4"/>
<keyword evidence="6" id="KW-0482">Metalloprotease</keyword>
<evidence type="ECO:0000256" key="6">
    <source>
        <dbReference type="ARBA" id="ARBA00023049"/>
    </source>
</evidence>
<dbReference type="Proteomes" id="UP000659630">
    <property type="component" value="Unassembled WGS sequence"/>
</dbReference>
<keyword evidence="4" id="KW-0378">Hydrolase</keyword>
<keyword evidence="2" id="KW-0645">Protease</keyword>
<organism evidence="9 10">
    <name type="scientific">Anaerofilum hominis</name>
    <dbReference type="NCBI Taxonomy" id="2763016"/>
    <lineage>
        <taxon>Bacteria</taxon>
        <taxon>Bacillati</taxon>
        <taxon>Bacillota</taxon>
        <taxon>Clostridia</taxon>
        <taxon>Eubacteriales</taxon>
        <taxon>Oscillospiraceae</taxon>
        <taxon>Anaerofilum</taxon>
    </lineage>
</organism>
<dbReference type="GO" id="GO:0006508">
    <property type="term" value="P:proteolysis"/>
    <property type="evidence" value="ECO:0007669"/>
    <property type="project" value="UniProtKB-KW"/>
</dbReference>
<evidence type="ECO:0000256" key="1">
    <source>
        <dbReference type="ARBA" id="ARBA00010243"/>
    </source>
</evidence>
<dbReference type="GO" id="GO:0008237">
    <property type="term" value="F:metallopeptidase activity"/>
    <property type="evidence" value="ECO:0007669"/>
    <property type="project" value="UniProtKB-KW"/>
</dbReference>
<dbReference type="InterPro" id="IPR037518">
    <property type="entry name" value="MPN"/>
</dbReference>
<dbReference type="NCBIfam" id="TIGR00608">
    <property type="entry name" value="radc"/>
    <property type="match status" value="1"/>
</dbReference>
<evidence type="ECO:0000313" key="10">
    <source>
        <dbReference type="Proteomes" id="UP000659630"/>
    </source>
</evidence>
<evidence type="ECO:0000256" key="2">
    <source>
        <dbReference type="ARBA" id="ARBA00022670"/>
    </source>
</evidence>
<dbReference type="CDD" id="cd08071">
    <property type="entry name" value="MPN_DUF2466"/>
    <property type="match status" value="1"/>
</dbReference>
<dbReference type="InterPro" id="IPR001405">
    <property type="entry name" value="UPF0758"/>
</dbReference>
<reference evidence="9" key="1">
    <citation type="submission" date="2020-08" db="EMBL/GenBank/DDBJ databases">
        <title>Genome public.</title>
        <authorList>
            <person name="Liu C."/>
            <person name="Sun Q."/>
        </authorList>
    </citation>
    <scope>NUCLEOTIDE SEQUENCE</scope>
    <source>
        <strain evidence="9">BX8</strain>
    </source>
</reference>
<sequence>MSVHDGHRERLRQRFLDQGLSGFAPVNALELLLFFTHRRCDTNEIAHRLLQRFGSFSGVLDAPYDALCGVEGMGPLSACLLKLVAACAGYYAADRARGGEAITSSAKAGAYLAPRFLGSRNEEVYLLLLDDRRRVLRCAKLFEGTVNAAPITVKKVVEEAVAANATGVILAHNHPGGLPLPSKDDRAATEKTAQALALIGVRLLDHIIVSDGEFTSMADSGLLPAAGP</sequence>
<evidence type="ECO:0000313" key="9">
    <source>
        <dbReference type="EMBL" id="MBC5580027.1"/>
    </source>
</evidence>
<proteinExistence type="inferred from homology"/>
<accession>A0A923L0A4</accession>
<dbReference type="Gene3D" id="3.40.140.10">
    <property type="entry name" value="Cytidine Deaminase, domain 2"/>
    <property type="match status" value="1"/>
</dbReference>
<evidence type="ECO:0000256" key="3">
    <source>
        <dbReference type="ARBA" id="ARBA00022723"/>
    </source>
</evidence>
<dbReference type="EMBL" id="JACONZ010000001">
    <property type="protein sequence ID" value="MBC5580027.1"/>
    <property type="molecule type" value="Genomic_DNA"/>
</dbReference>
<name>A0A923L0A4_9FIRM</name>
<protein>
    <submittedName>
        <fullName evidence="9">DNA repair protein RadC</fullName>
    </submittedName>
</protein>
<comment type="caution">
    <text evidence="9">The sequence shown here is derived from an EMBL/GenBank/DDBJ whole genome shotgun (WGS) entry which is preliminary data.</text>
</comment>
<dbReference type="InterPro" id="IPR010994">
    <property type="entry name" value="RuvA_2-like"/>
</dbReference>
<gene>
    <name evidence="9" type="primary">radC</name>
    <name evidence="9" type="ORF">H8S23_00730</name>
</gene>
<evidence type="ECO:0000256" key="5">
    <source>
        <dbReference type="ARBA" id="ARBA00022833"/>
    </source>
</evidence>
<keyword evidence="5" id="KW-0862">Zinc</keyword>
<dbReference type="InterPro" id="IPR025657">
    <property type="entry name" value="RadC_JAB"/>
</dbReference>
<dbReference type="GO" id="GO:0046872">
    <property type="term" value="F:metal ion binding"/>
    <property type="evidence" value="ECO:0007669"/>
    <property type="project" value="UniProtKB-KW"/>
</dbReference>
<dbReference type="PROSITE" id="PS50249">
    <property type="entry name" value="MPN"/>
    <property type="match status" value="1"/>
</dbReference>
<dbReference type="Pfam" id="PF04002">
    <property type="entry name" value="RadC"/>
    <property type="match status" value="1"/>
</dbReference>
<evidence type="ECO:0000256" key="4">
    <source>
        <dbReference type="ARBA" id="ARBA00022801"/>
    </source>
</evidence>